<dbReference type="Proteomes" id="UP000657421">
    <property type="component" value="Unassembled WGS sequence"/>
</dbReference>
<reference evidence="18 19" key="1">
    <citation type="submission" date="2020-08" db="EMBL/GenBank/DDBJ databases">
        <title>Genome public.</title>
        <authorList>
            <person name="Liu C."/>
            <person name="Sun Q."/>
        </authorList>
    </citation>
    <scope>NUCLEOTIDE SEQUENCE [LARGE SCALE GENOMIC DNA]</scope>
    <source>
        <strain evidence="18 19">NSJ-46</strain>
    </source>
</reference>
<dbReference type="RefSeq" id="WP_249307267.1">
    <property type="nucleotide sequence ID" value="NZ_JACRSZ010000003.1"/>
</dbReference>
<sequence>MTLIQSVILGIVQGVTEFLPISSSGHLAILRNLFGIQTDGGLLFDVMLHLGTFFAICAVFYKDILRMIGETVRMISDIGRNGSILIHNKKEKDAVRYKKILHNNYRRFVVMILCATIPTAVIGYTARDLVNLAYDSLLAPGIGLIMTAVLLIIADAAESGKKIPKDISFTSAFLIGIAQGISTLPGLSRSGTTIAASLISGYDKRFAVKYSFIMAIPAILGAAILELTQMGSSHVSVAQFFIFFIGAAVAGIVGYFCIKKMLKIVRKKKFRGFAIYCLIVGSVSIIAYIATR</sequence>
<keyword evidence="10 17" id="KW-1133">Transmembrane helix</keyword>
<accession>A0ABR7N7B0</accession>
<evidence type="ECO:0000256" key="4">
    <source>
        <dbReference type="ARBA" id="ARBA00021581"/>
    </source>
</evidence>
<feature type="transmembrane region" description="Helical" evidence="17">
    <location>
        <begin position="237"/>
        <end position="258"/>
    </location>
</feature>
<feature type="transmembrane region" description="Helical" evidence="17">
    <location>
        <begin position="108"/>
        <end position="126"/>
    </location>
</feature>
<evidence type="ECO:0000256" key="12">
    <source>
        <dbReference type="ARBA" id="ARBA00023251"/>
    </source>
</evidence>
<evidence type="ECO:0000256" key="1">
    <source>
        <dbReference type="ARBA" id="ARBA00004651"/>
    </source>
</evidence>
<keyword evidence="7 17" id="KW-0378">Hydrolase</keyword>
<keyword evidence="8 17" id="KW-0133">Cell shape</keyword>
<evidence type="ECO:0000313" key="18">
    <source>
        <dbReference type="EMBL" id="MBC8572282.1"/>
    </source>
</evidence>
<dbReference type="HAMAP" id="MF_01006">
    <property type="entry name" value="Undec_diphosphatase"/>
    <property type="match status" value="1"/>
</dbReference>
<keyword evidence="19" id="KW-1185">Reference proteome</keyword>
<evidence type="ECO:0000256" key="14">
    <source>
        <dbReference type="ARBA" id="ARBA00032707"/>
    </source>
</evidence>
<comment type="similarity">
    <text evidence="2 17">Belongs to the UppP family.</text>
</comment>
<feature type="transmembrane region" description="Helical" evidence="17">
    <location>
        <begin position="138"/>
        <end position="157"/>
    </location>
</feature>
<comment type="miscellaneous">
    <text evidence="17">Bacitracin is thought to be involved in the inhibition of peptidoglycan synthesis by sequestering undecaprenyl diphosphate, thereby reducing the pool of lipid carrier available.</text>
</comment>
<keyword evidence="9 17" id="KW-0573">Peptidoglycan synthesis</keyword>
<keyword evidence="5 17" id="KW-1003">Cell membrane</keyword>
<evidence type="ECO:0000256" key="8">
    <source>
        <dbReference type="ARBA" id="ARBA00022960"/>
    </source>
</evidence>
<evidence type="ECO:0000256" key="6">
    <source>
        <dbReference type="ARBA" id="ARBA00022692"/>
    </source>
</evidence>
<feature type="transmembrane region" description="Helical" evidence="17">
    <location>
        <begin position="42"/>
        <end position="61"/>
    </location>
</feature>
<feature type="transmembrane region" description="Helical" evidence="17">
    <location>
        <begin position="207"/>
        <end position="225"/>
    </location>
</feature>
<dbReference type="Pfam" id="PF02673">
    <property type="entry name" value="BacA"/>
    <property type="match status" value="1"/>
</dbReference>
<evidence type="ECO:0000256" key="11">
    <source>
        <dbReference type="ARBA" id="ARBA00023136"/>
    </source>
</evidence>
<evidence type="ECO:0000313" key="19">
    <source>
        <dbReference type="Proteomes" id="UP000657421"/>
    </source>
</evidence>
<evidence type="ECO:0000256" key="5">
    <source>
        <dbReference type="ARBA" id="ARBA00022475"/>
    </source>
</evidence>
<dbReference type="PANTHER" id="PTHR30622:SF2">
    <property type="entry name" value="UNDECAPRENYL-DIPHOSPHATASE"/>
    <property type="match status" value="1"/>
</dbReference>
<keyword evidence="13 17" id="KW-0961">Cell wall biogenesis/degradation</keyword>
<keyword evidence="12 17" id="KW-0046">Antibiotic resistance</keyword>
<evidence type="ECO:0000256" key="15">
    <source>
        <dbReference type="ARBA" id="ARBA00032932"/>
    </source>
</evidence>
<name>A0ABR7N7B0_9FIRM</name>
<evidence type="ECO:0000256" key="7">
    <source>
        <dbReference type="ARBA" id="ARBA00022801"/>
    </source>
</evidence>
<comment type="function">
    <text evidence="17">Catalyzes the dephosphorylation of undecaprenyl diphosphate (UPP). Confers resistance to bacitracin.</text>
</comment>
<evidence type="ECO:0000256" key="9">
    <source>
        <dbReference type="ARBA" id="ARBA00022984"/>
    </source>
</evidence>
<dbReference type="EC" id="3.6.1.27" evidence="3 17"/>
<evidence type="ECO:0000256" key="3">
    <source>
        <dbReference type="ARBA" id="ARBA00012374"/>
    </source>
</evidence>
<dbReference type="PANTHER" id="PTHR30622">
    <property type="entry name" value="UNDECAPRENYL-DIPHOSPHATASE"/>
    <property type="match status" value="1"/>
</dbReference>
<evidence type="ECO:0000256" key="10">
    <source>
        <dbReference type="ARBA" id="ARBA00022989"/>
    </source>
</evidence>
<organism evidence="18 19">
    <name type="scientific">Jingyaoa shaoxingensis</name>
    <dbReference type="NCBI Taxonomy" id="2763671"/>
    <lineage>
        <taxon>Bacteria</taxon>
        <taxon>Bacillati</taxon>
        <taxon>Bacillota</taxon>
        <taxon>Clostridia</taxon>
        <taxon>Lachnospirales</taxon>
        <taxon>Lachnospiraceae</taxon>
        <taxon>Jingyaoa</taxon>
    </lineage>
</organism>
<evidence type="ECO:0000256" key="17">
    <source>
        <dbReference type="HAMAP-Rule" id="MF_01006"/>
    </source>
</evidence>
<comment type="catalytic activity">
    <reaction evidence="16 17">
        <text>di-trans,octa-cis-undecaprenyl diphosphate + H2O = di-trans,octa-cis-undecaprenyl phosphate + phosphate + H(+)</text>
        <dbReference type="Rhea" id="RHEA:28094"/>
        <dbReference type="ChEBI" id="CHEBI:15377"/>
        <dbReference type="ChEBI" id="CHEBI:15378"/>
        <dbReference type="ChEBI" id="CHEBI:43474"/>
        <dbReference type="ChEBI" id="CHEBI:58405"/>
        <dbReference type="ChEBI" id="CHEBI:60392"/>
        <dbReference type="EC" id="3.6.1.27"/>
    </reaction>
</comment>
<keyword evidence="11 17" id="KW-0472">Membrane</keyword>
<evidence type="ECO:0000256" key="13">
    <source>
        <dbReference type="ARBA" id="ARBA00023316"/>
    </source>
</evidence>
<proteinExistence type="inferred from homology"/>
<keyword evidence="6 17" id="KW-0812">Transmembrane</keyword>
<evidence type="ECO:0000256" key="2">
    <source>
        <dbReference type="ARBA" id="ARBA00010621"/>
    </source>
</evidence>
<dbReference type="InterPro" id="IPR003824">
    <property type="entry name" value="UppP"/>
</dbReference>
<dbReference type="EMBL" id="JACRSZ010000003">
    <property type="protein sequence ID" value="MBC8572282.1"/>
    <property type="molecule type" value="Genomic_DNA"/>
</dbReference>
<evidence type="ECO:0000256" key="16">
    <source>
        <dbReference type="ARBA" id="ARBA00047594"/>
    </source>
</evidence>
<comment type="subcellular location">
    <subcellularLocation>
        <location evidence="1 17">Cell membrane</location>
        <topology evidence="1 17">Multi-pass membrane protein</topology>
    </subcellularLocation>
</comment>
<protein>
    <recommendedName>
        <fullName evidence="4 17">Undecaprenyl-diphosphatase</fullName>
        <ecNumber evidence="3 17">3.6.1.27</ecNumber>
    </recommendedName>
    <alternativeName>
        <fullName evidence="15 17">Bacitracin resistance protein</fullName>
    </alternativeName>
    <alternativeName>
        <fullName evidence="14 17">Undecaprenyl pyrophosphate phosphatase</fullName>
    </alternativeName>
</protein>
<feature type="transmembrane region" description="Helical" evidence="17">
    <location>
        <begin position="270"/>
        <end position="290"/>
    </location>
</feature>
<comment type="caution">
    <text evidence="18">The sequence shown here is derived from an EMBL/GenBank/DDBJ whole genome shotgun (WGS) entry which is preliminary data.</text>
</comment>
<gene>
    <name evidence="17" type="primary">uppP</name>
    <name evidence="18" type="ORF">H8716_04160</name>
</gene>